<sequence length="572" mass="62904">MWDREREHTLQRRVSSSFFSSSASFLIRHRLHHQPLRSRSALTSAPAGTPPNPARSPEIDASSIEIGVSAAARTLSHPVASCPSSPQHLRISSAPVNAPISVEHCPAQPVQRCGASPPSPRRPSSAHKMPALPSLSQIPEESPSDTEEHEQEPRSPTSFDYPRAVTNFSRPRASSASRSPSIVASPVSETPPNIGSFFPPALRIHQPYARSERTVIAPRFDDDNLSYDENDAAAPPPVVRTHADRDDLMHHLRTQNPNTWIYKPYADSVVSSDASSFMTDETVTETDDSESISESIAESTTTGRSSIDSDFAFDGQMGWQPRPRMSQAERERQRWAAPVIRPAAERNPSYDRYTRGGEQSQSVSRDRRDRRHIDLNTNRRHTDLSVERMAQSLSRPPMEHRDSWLSSGSEGTARTTRTRSRSRSRERTTHKAYVDVFEAAADSRAGLNSPARGTSASAAAQGLHRSASSGTRESGHSSKSDRSRGRTEHRRGNSYGSDGSRQNSSSTSMTMSSLSSNDWKSSDVDTSSLSAEKLAKLKKKGINPSLYLEMKAAKKGGGKRRIGILNGNSFLM</sequence>
<evidence type="ECO:0000313" key="3">
    <source>
        <dbReference type="Proteomes" id="UP000799439"/>
    </source>
</evidence>
<dbReference type="EMBL" id="ML996082">
    <property type="protein sequence ID" value="KAF2155590.1"/>
    <property type="molecule type" value="Genomic_DNA"/>
</dbReference>
<name>A0A9P4J9G7_9PEZI</name>
<feature type="region of interest" description="Disordered" evidence="1">
    <location>
        <begin position="277"/>
        <end position="429"/>
    </location>
</feature>
<dbReference type="OrthoDB" id="5431248at2759"/>
<accession>A0A9P4J9G7</accession>
<protein>
    <submittedName>
        <fullName evidence="2">Uncharacterized protein</fullName>
    </submittedName>
</protein>
<feature type="compositionally biased region" description="Basic and acidic residues" evidence="1">
    <location>
        <begin position="364"/>
        <end position="374"/>
    </location>
</feature>
<feature type="region of interest" description="Disordered" evidence="1">
    <location>
        <begin position="444"/>
        <end position="523"/>
    </location>
</feature>
<feature type="compositionally biased region" description="Basic and acidic residues" evidence="1">
    <location>
        <begin position="473"/>
        <end position="486"/>
    </location>
</feature>
<feature type="compositionally biased region" description="Low complexity" evidence="1">
    <location>
        <begin position="504"/>
        <end position="519"/>
    </location>
</feature>
<evidence type="ECO:0000313" key="2">
    <source>
        <dbReference type="EMBL" id="KAF2155590.1"/>
    </source>
</evidence>
<feature type="compositionally biased region" description="Low complexity" evidence="1">
    <location>
        <begin position="406"/>
        <end position="415"/>
    </location>
</feature>
<dbReference type="AlphaFoldDB" id="A0A9P4J9G7"/>
<evidence type="ECO:0000256" key="1">
    <source>
        <dbReference type="SAM" id="MobiDB-lite"/>
    </source>
</evidence>
<feature type="region of interest" description="Disordered" evidence="1">
    <location>
        <begin position="37"/>
        <end position="59"/>
    </location>
</feature>
<reference evidence="2" key="1">
    <citation type="journal article" date="2020" name="Stud. Mycol.">
        <title>101 Dothideomycetes genomes: a test case for predicting lifestyles and emergence of pathogens.</title>
        <authorList>
            <person name="Haridas S."/>
            <person name="Albert R."/>
            <person name="Binder M."/>
            <person name="Bloem J."/>
            <person name="Labutti K."/>
            <person name="Salamov A."/>
            <person name="Andreopoulos B."/>
            <person name="Baker S."/>
            <person name="Barry K."/>
            <person name="Bills G."/>
            <person name="Bluhm B."/>
            <person name="Cannon C."/>
            <person name="Castanera R."/>
            <person name="Culley D."/>
            <person name="Daum C."/>
            <person name="Ezra D."/>
            <person name="Gonzalez J."/>
            <person name="Henrissat B."/>
            <person name="Kuo A."/>
            <person name="Liang C."/>
            <person name="Lipzen A."/>
            <person name="Lutzoni F."/>
            <person name="Magnuson J."/>
            <person name="Mondo S."/>
            <person name="Nolan M."/>
            <person name="Ohm R."/>
            <person name="Pangilinan J."/>
            <person name="Park H.-J."/>
            <person name="Ramirez L."/>
            <person name="Alfaro M."/>
            <person name="Sun H."/>
            <person name="Tritt A."/>
            <person name="Yoshinaga Y."/>
            <person name="Zwiers L.-H."/>
            <person name="Turgeon B."/>
            <person name="Goodwin S."/>
            <person name="Spatafora J."/>
            <person name="Crous P."/>
            <person name="Grigoriev I."/>
        </authorList>
    </citation>
    <scope>NUCLEOTIDE SEQUENCE</scope>
    <source>
        <strain evidence="2">CBS 260.36</strain>
    </source>
</reference>
<proteinExistence type="predicted"/>
<dbReference type="Proteomes" id="UP000799439">
    <property type="component" value="Unassembled WGS sequence"/>
</dbReference>
<organism evidence="2 3">
    <name type="scientific">Myriangium duriaei CBS 260.36</name>
    <dbReference type="NCBI Taxonomy" id="1168546"/>
    <lineage>
        <taxon>Eukaryota</taxon>
        <taxon>Fungi</taxon>
        <taxon>Dikarya</taxon>
        <taxon>Ascomycota</taxon>
        <taxon>Pezizomycotina</taxon>
        <taxon>Dothideomycetes</taxon>
        <taxon>Dothideomycetidae</taxon>
        <taxon>Myriangiales</taxon>
        <taxon>Myriangiaceae</taxon>
        <taxon>Myriangium</taxon>
    </lineage>
</organism>
<feature type="compositionally biased region" description="Acidic residues" evidence="1">
    <location>
        <begin position="282"/>
        <end position="291"/>
    </location>
</feature>
<feature type="compositionally biased region" description="Polar residues" evidence="1">
    <location>
        <begin position="494"/>
        <end position="503"/>
    </location>
</feature>
<keyword evidence="3" id="KW-1185">Reference proteome</keyword>
<feature type="compositionally biased region" description="Low complexity" evidence="1">
    <location>
        <begin position="169"/>
        <end position="188"/>
    </location>
</feature>
<feature type="region of interest" description="Disordered" evidence="1">
    <location>
        <begin position="108"/>
        <end position="194"/>
    </location>
</feature>
<comment type="caution">
    <text evidence="2">The sequence shown here is derived from an EMBL/GenBank/DDBJ whole genome shotgun (WGS) entry which is preliminary data.</text>
</comment>
<gene>
    <name evidence="2" type="ORF">K461DRAFT_77264</name>
</gene>
<feature type="compositionally biased region" description="Low complexity" evidence="1">
    <location>
        <begin position="292"/>
        <end position="302"/>
    </location>
</feature>